<dbReference type="PROSITE" id="PS51898">
    <property type="entry name" value="TYR_RECOMBINASE"/>
    <property type="match status" value="1"/>
</dbReference>
<dbReference type="OrthoDB" id="6819422at2"/>
<organism evidence="4 5">
    <name type="scientific">Stutzerimonas stutzeri</name>
    <name type="common">Pseudomonas stutzeri</name>
    <dbReference type="NCBI Taxonomy" id="316"/>
    <lineage>
        <taxon>Bacteria</taxon>
        <taxon>Pseudomonadati</taxon>
        <taxon>Pseudomonadota</taxon>
        <taxon>Gammaproteobacteria</taxon>
        <taxon>Pseudomonadales</taxon>
        <taxon>Pseudomonadaceae</taxon>
        <taxon>Stutzerimonas</taxon>
    </lineage>
</organism>
<dbReference type="RefSeq" id="WP_003300466.1">
    <property type="nucleotide sequence ID" value="NZ_CP046902.1"/>
</dbReference>
<evidence type="ECO:0000256" key="1">
    <source>
        <dbReference type="ARBA" id="ARBA00022908"/>
    </source>
</evidence>
<dbReference type="InterPro" id="IPR013762">
    <property type="entry name" value="Integrase-like_cat_sf"/>
</dbReference>
<dbReference type="EMBL" id="CP046902">
    <property type="protein sequence ID" value="QGZ31560.1"/>
    <property type="molecule type" value="Genomic_DNA"/>
</dbReference>
<evidence type="ECO:0000259" key="3">
    <source>
        <dbReference type="PROSITE" id="PS51898"/>
    </source>
</evidence>
<dbReference type="Pfam" id="PF00589">
    <property type="entry name" value="Phage_integrase"/>
    <property type="match status" value="1"/>
</dbReference>
<proteinExistence type="predicted"/>
<dbReference type="InterPro" id="IPR002104">
    <property type="entry name" value="Integrase_catalytic"/>
</dbReference>
<dbReference type="GO" id="GO:0003677">
    <property type="term" value="F:DNA binding"/>
    <property type="evidence" value="ECO:0007669"/>
    <property type="project" value="InterPro"/>
</dbReference>
<keyword evidence="1" id="KW-0229">DNA integration</keyword>
<gene>
    <name evidence="4" type="ORF">GQA94_16370</name>
</gene>
<evidence type="ECO:0000313" key="4">
    <source>
        <dbReference type="EMBL" id="QGZ31560.1"/>
    </source>
</evidence>
<name>A0A6I6LQR6_STUST</name>
<dbReference type="Proteomes" id="UP000438983">
    <property type="component" value="Chromosome"/>
</dbReference>
<dbReference type="Gene3D" id="1.10.443.10">
    <property type="entry name" value="Intergrase catalytic core"/>
    <property type="match status" value="1"/>
</dbReference>
<keyword evidence="2" id="KW-0233">DNA recombination</keyword>
<dbReference type="AlphaFoldDB" id="A0A6I6LQR6"/>
<dbReference type="InterPro" id="IPR011010">
    <property type="entry name" value="DNA_brk_join_enz"/>
</dbReference>
<reference evidence="4 5" key="1">
    <citation type="submission" date="2019-12" db="EMBL/GenBank/DDBJ databases">
        <title>Complete genome sequence of Pseudomonas stutzeri.</title>
        <authorList>
            <person name="Lim S.R."/>
            <person name="Kim J.H."/>
        </authorList>
    </citation>
    <scope>NUCLEOTIDE SEQUENCE [LARGE SCALE GENOMIC DNA]</scope>
    <source>
        <strain evidence="4 5">PM101005</strain>
    </source>
</reference>
<dbReference type="InterPro" id="IPR050090">
    <property type="entry name" value="Tyrosine_recombinase_XerCD"/>
</dbReference>
<dbReference type="GO" id="GO:0015074">
    <property type="term" value="P:DNA integration"/>
    <property type="evidence" value="ECO:0007669"/>
    <property type="project" value="UniProtKB-KW"/>
</dbReference>
<dbReference type="SUPFAM" id="SSF56349">
    <property type="entry name" value="DNA breaking-rejoining enzymes"/>
    <property type="match status" value="1"/>
</dbReference>
<evidence type="ECO:0000256" key="2">
    <source>
        <dbReference type="ARBA" id="ARBA00023172"/>
    </source>
</evidence>
<dbReference type="PANTHER" id="PTHR30349">
    <property type="entry name" value="PHAGE INTEGRASE-RELATED"/>
    <property type="match status" value="1"/>
</dbReference>
<accession>A0A6I6LQR6</accession>
<dbReference type="PANTHER" id="PTHR30349:SF87">
    <property type="entry name" value="TRANSPOSASE A"/>
    <property type="match status" value="1"/>
</dbReference>
<feature type="domain" description="Tyr recombinase" evidence="3">
    <location>
        <begin position="164"/>
        <end position="392"/>
    </location>
</feature>
<protein>
    <submittedName>
        <fullName evidence="4">Tyrosine-type recombinase/integrase</fullName>
    </submittedName>
</protein>
<dbReference type="GO" id="GO:0006310">
    <property type="term" value="P:DNA recombination"/>
    <property type="evidence" value="ECO:0007669"/>
    <property type="project" value="UniProtKB-KW"/>
</dbReference>
<sequence>MPYTIKTFMTRSGERFSQLYDTETPGLPLFYPTAFVARFLRSATHETQKVYLAVIKRICEWEFTKQVDLANCFHRSKFLTCAQIDDLANHLRASKLGGKGEVIGSPKYNTYVAYATEYLRWLAQEVITDWNTVNVRASIEAQSDMLLKKKIRKSGSKSSQNRRVVTKSLTTASSGKLLSLFEQPFEGITRTQDLGSRIRNIVMLRILYETGMRVGELLGLKLKNFSNATGEDSATLEITRNHHDEFDSRLNQPVAKTLGRTLPISESLEAQLDEYCNNWRAEVEGVGFSDEDFIFVIHRAGRTLGQALPKSSFDSGLSNLKKSFPALTPIHPHLLRHDWNYRFSMKVDAIGMSFEEERQLREYLMGWAPGSAMSNRYNYRHVQEKSLEVGLSIASDSARGLQ</sequence>
<dbReference type="CDD" id="cd00397">
    <property type="entry name" value="DNA_BRE_C"/>
    <property type="match status" value="1"/>
</dbReference>
<evidence type="ECO:0000313" key="5">
    <source>
        <dbReference type="Proteomes" id="UP000438983"/>
    </source>
</evidence>